<name>A0A9N8VWL6_9GLOM</name>
<protein>
    <submittedName>
        <fullName evidence="2">9775_t:CDS:1</fullName>
    </submittedName>
</protein>
<dbReference type="OrthoDB" id="2432793at2759"/>
<comment type="caution">
    <text evidence="2">The sequence shown here is derived from an EMBL/GenBank/DDBJ whole genome shotgun (WGS) entry which is preliminary data.</text>
</comment>
<dbReference type="EMBL" id="CAJVPK010000159">
    <property type="protein sequence ID" value="CAG8462915.1"/>
    <property type="molecule type" value="Genomic_DNA"/>
</dbReference>
<feature type="region of interest" description="Disordered" evidence="1">
    <location>
        <begin position="1"/>
        <end position="22"/>
    </location>
</feature>
<evidence type="ECO:0000256" key="1">
    <source>
        <dbReference type="SAM" id="MobiDB-lite"/>
    </source>
</evidence>
<feature type="compositionally biased region" description="Basic and acidic residues" evidence="1">
    <location>
        <begin position="10"/>
        <end position="22"/>
    </location>
</feature>
<evidence type="ECO:0000313" key="2">
    <source>
        <dbReference type="EMBL" id="CAG8462915.1"/>
    </source>
</evidence>
<dbReference type="AlphaFoldDB" id="A0A9N8VWL6"/>
<sequence>MVEVQGIESGIDKENRNVDDERTYPITPKLTQKTNCDNIPQYWIPDNYIIKTEGHAEWNVHSTKSVTVVINTFLKV</sequence>
<dbReference type="Proteomes" id="UP000789706">
    <property type="component" value="Unassembled WGS sequence"/>
</dbReference>
<reference evidence="2" key="1">
    <citation type="submission" date="2021-06" db="EMBL/GenBank/DDBJ databases">
        <authorList>
            <person name="Kallberg Y."/>
            <person name="Tangrot J."/>
            <person name="Rosling A."/>
        </authorList>
    </citation>
    <scope>NUCLEOTIDE SEQUENCE</scope>
    <source>
        <strain evidence="2">AZ414A</strain>
    </source>
</reference>
<evidence type="ECO:0000313" key="3">
    <source>
        <dbReference type="Proteomes" id="UP000789706"/>
    </source>
</evidence>
<proteinExistence type="predicted"/>
<organism evidence="2 3">
    <name type="scientific">Diversispora eburnea</name>
    <dbReference type="NCBI Taxonomy" id="1213867"/>
    <lineage>
        <taxon>Eukaryota</taxon>
        <taxon>Fungi</taxon>
        <taxon>Fungi incertae sedis</taxon>
        <taxon>Mucoromycota</taxon>
        <taxon>Glomeromycotina</taxon>
        <taxon>Glomeromycetes</taxon>
        <taxon>Diversisporales</taxon>
        <taxon>Diversisporaceae</taxon>
        <taxon>Diversispora</taxon>
    </lineage>
</organism>
<accession>A0A9N8VWL6</accession>
<gene>
    <name evidence="2" type="ORF">DEBURN_LOCUS2773</name>
</gene>
<keyword evidence="3" id="KW-1185">Reference proteome</keyword>